<organism evidence="1 2">
    <name type="scientific">Nocardia alba</name>
    <dbReference type="NCBI Taxonomy" id="225051"/>
    <lineage>
        <taxon>Bacteria</taxon>
        <taxon>Bacillati</taxon>
        <taxon>Actinomycetota</taxon>
        <taxon>Actinomycetes</taxon>
        <taxon>Mycobacteriales</taxon>
        <taxon>Nocardiaceae</taxon>
        <taxon>Nocardia</taxon>
    </lineage>
</organism>
<dbReference type="EMBL" id="SMFR01000002">
    <property type="protein sequence ID" value="TCJ97757.1"/>
    <property type="molecule type" value="Genomic_DNA"/>
</dbReference>
<protein>
    <recommendedName>
        <fullName evidence="3">YbaB/EbfC DNA-binding family protein</fullName>
    </recommendedName>
</protein>
<dbReference type="OrthoDB" id="4484388at2"/>
<accession>A0A4R1FRY7</accession>
<dbReference type="Gene3D" id="3.30.1310.10">
    <property type="entry name" value="Nucleoid-associated protein YbaB-like domain"/>
    <property type="match status" value="1"/>
</dbReference>
<name>A0A4R1FRY7_9NOCA</name>
<dbReference type="Proteomes" id="UP000294856">
    <property type="component" value="Unassembled WGS sequence"/>
</dbReference>
<reference evidence="1 2" key="1">
    <citation type="submission" date="2019-03" db="EMBL/GenBank/DDBJ databases">
        <title>Genomic Encyclopedia of Type Strains, Phase IV (KMG-IV): sequencing the most valuable type-strain genomes for metagenomic binning, comparative biology and taxonomic classification.</title>
        <authorList>
            <person name="Goeker M."/>
        </authorList>
    </citation>
    <scope>NUCLEOTIDE SEQUENCE [LARGE SCALE GENOMIC DNA]</scope>
    <source>
        <strain evidence="1 2">DSM 44684</strain>
    </source>
</reference>
<evidence type="ECO:0000313" key="2">
    <source>
        <dbReference type="Proteomes" id="UP000294856"/>
    </source>
</evidence>
<evidence type="ECO:0000313" key="1">
    <source>
        <dbReference type="EMBL" id="TCJ97757.1"/>
    </source>
</evidence>
<proteinExistence type="predicted"/>
<evidence type="ECO:0008006" key="3">
    <source>
        <dbReference type="Google" id="ProtNLM"/>
    </source>
</evidence>
<dbReference type="RefSeq" id="WP_067447266.1">
    <property type="nucleotide sequence ID" value="NZ_SMFR01000002.1"/>
</dbReference>
<comment type="caution">
    <text evidence="1">The sequence shown here is derived from an EMBL/GenBank/DDBJ whole genome shotgun (WGS) entry which is preliminary data.</text>
</comment>
<dbReference type="STRING" id="1210063.GCA_001612665_01463"/>
<keyword evidence="2" id="KW-1185">Reference proteome</keyword>
<gene>
    <name evidence="1" type="ORF">DFR71_3806</name>
</gene>
<dbReference type="InterPro" id="IPR036894">
    <property type="entry name" value="YbaB-like_sf"/>
</dbReference>
<sequence>MSTDFETLHETARARLDTLRRLEDSLTALRVTHTDASGAITITVDAGAKLLDIALTQAISEMTPDEFGRALVETAALAARRALAGRAALVTEFNAEMNE</sequence>
<dbReference type="AlphaFoldDB" id="A0A4R1FRY7"/>